<reference evidence="1 2" key="1">
    <citation type="submission" date="2020-08" db="EMBL/GenBank/DDBJ databases">
        <title>Genomic Encyclopedia of Type Strains, Phase IV (KMG-V): Genome sequencing to study the core and pangenomes of soil and plant-associated prokaryotes.</title>
        <authorList>
            <person name="Whitman W."/>
        </authorList>
    </citation>
    <scope>NUCLEOTIDE SEQUENCE [LARGE SCALE GENOMIC DNA]</scope>
    <source>
        <strain evidence="1 2">JPY158</strain>
    </source>
</reference>
<comment type="caution">
    <text evidence="1">The sequence shown here is derived from an EMBL/GenBank/DDBJ whole genome shotgun (WGS) entry which is preliminary data.</text>
</comment>
<gene>
    <name evidence="1" type="ORF">HDG40_007858</name>
</gene>
<dbReference type="Proteomes" id="UP000592780">
    <property type="component" value="Unassembled WGS sequence"/>
</dbReference>
<dbReference type="InterPro" id="IPR016084">
    <property type="entry name" value="Haem_Oase-like_multi-hlx"/>
</dbReference>
<name>A0A6I1QB01_PARAM</name>
<sequence length="189" mass="21102">MLHGQFADVSLIRQHIGLLKSAPTRDLIIGILLETYHFVRLSTRHIGAAINSAEDDFAAGLLSRYLTEEYSHYSLIATCLRKLGLAEEHIVTAHPLIGTASLVSMFSDVARSSTLGYLCCLNLIEMRSEDLAEAEDAWVDIARKANLPPDTFSGLLQHMQTDVNSGHSDLLETWLQEIRILPPRVHTRR</sequence>
<dbReference type="EMBL" id="JACHDD010000039">
    <property type="protein sequence ID" value="MBB5429660.1"/>
    <property type="molecule type" value="Genomic_DNA"/>
</dbReference>
<dbReference type="SUPFAM" id="SSF48613">
    <property type="entry name" value="Heme oxygenase-like"/>
    <property type="match status" value="1"/>
</dbReference>
<dbReference type="AlphaFoldDB" id="A0A6I1QB01"/>
<organism evidence="1 2">
    <name type="scientific">Paraburkholderia atlantica</name>
    <dbReference type="NCBI Taxonomy" id="2654982"/>
    <lineage>
        <taxon>Bacteria</taxon>
        <taxon>Pseudomonadati</taxon>
        <taxon>Pseudomonadota</taxon>
        <taxon>Betaproteobacteria</taxon>
        <taxon>Burkholderiales</taxon>
        <taxon>Burkholderiaceae</taxon>
        <taxon>Paraburkholderia</taxon>
    </lineage>
</organism>
<evidence type="ECO:0000313" key="1">
    <source>
        <dbReference type="EMBL" id="MBB5429660.1"/>
    </source>
</evidence>
<dbReference type="RefSeq" id="WP_018432606.1">
    <property type="nucleotide sequence ID" value="NZ_JACHDD010000039.1"/>
</dbReference>
<dbReference type="OrthoDB" id="6735070at2"/>
<evidence type="ECO:0000313" key="2">
    <source>
        <dbReference type="Proteomes" id="UP000592780"/>
    </source>
</evidence>
<keyword evidence="2" id="KW-1185">Reference proteome</keyword>
<accession>A0A6I1QB01</accession>
<dbReference type="Gene3D" id="1.20.910.10">
    <property type="entry name" value="Heme oxygenase-like"/>
    <property type="match status" value="1"/>
</dbReference>
<proteinExistence type="predicted"/>
<protein>
    <submittedName>
        <fullName evidence="1">Uncharacterized protein</fullName>
    </submittedName>
</protein>